<protein>
    <submittedName>
        <fullName evidence="1">Uncharacterized protein</fullName>
    </submittedName>
</protein>
<organism evidence="1 2">
    <name type="scientific">Stylosanthes scabra</name>
    <dbReference type="NCBI Taxonomy" id="79078"/>
    <lineage>
        <taxon>Eukaryota</taxon>
        <taxon>Viridiplantae</taxon>
        <taxon>Streptophyta</taxon>
        <taxon>Embryophyta</taxon>
        <taxon>Tracheophyta</taxon>
        <taxon>Spermatophyta</taxon>
        <taxon>Magnoliopsida</taxon>
        <taxon>eudicotyledons</taxon>
        <taxon>Gunneridae</taxon>
        <taxon>Pentapetalae</taxon>
        <taxon>rosids</taxon>
        <taxon>fabids</taxon>
        <taxon>Fabales</taxon>
        <taxon>Fabaceae</taxon>
        <taxon>Papilionoideae</taxon>
        <taxon>50 kb inversion clade</taxon>
        <taxon>dalbergioids sensu lato</taxon>
        <taxon>Dalbergieae</taxon>
        <taxon>Pterocarpus clade</taxon>
        <taxon>Stylosanthes</taxon>
    </lineage>
</organism>
<reference evidence="1 2" key="1">
    <citation type="journal article" date="2023" name="Plants (Basel)">
        <title>Bridging the Gap: Combining Genomics and Transcriptomics Approaches to Understand Stylosanthes scabra, an Orphan Legume from the Brazilian Caatinga.</title>
        <authorList>
            <person name="Ferreira-Neto J.R.C."/>
            <person name="da Silva M.D."/>
            <person name="Binneck E."/>
            <person name="de Melo N.F."/>
            <person name="da Silva R.H."/>
            <person name="de Melo A.L.T.M."/>
            <person name="Pandolfi V."/>
            <person name="Bustamante F.O."/>
            <person name="Brasileiro-Vidal A.C."/>
            <person name="Benko-Iseppon A.M."/>
        </authorList>
    </citation>
    <scope>NUCLEOTIDE SEQUENCE [LARGE SCALE GENOMIC DNA]</scope>
    <source>
        <tissue evidence="1">Leaves</tissue>
    </source>
</reference>
<sequence>MRVSQRTPPVLLISEVSATAPLLLFDLNFPQQVQSPTVAGSSSVGDLRGEASLSYDVRQILVGGKDAGLLIKDGRLEETQSDEEVMTLNLYPRR</sequence>
<evidence type="ECO:0000313" key="2">
    <source>
        <dbReference type="Proteomes" id="UP001341840"/>
    </source>
</evidence>
<keyword evidence="2" id="KW-1185">Reference proteome</keyword>
<gene>
    <name evidence="1" type="ORF">PIB30_031953</name>
</gene>
<name>A0ABU6RC96_9FABA</name>
<accession>A0ABU6RC96</accession>
<proteinExistence type="predicted"/>
<evidence type="ECO:0000313" key="1">
    <source>
        <dbReference type="EMBL" id="MED6121622.1"/>
    </source>
</evidence>
<dbReference type="Proteomes" id="UP001341840">
    <property type="component" value="Unassembled WGS sequence"/>
</dbReference>
<dbReference type="EMBL" id="JASCZI010030347">
    <property type="protein sequence ID" value="MED6121622.1"/>
    <property type="molecule type" value="Genomic_DNA"/>
</dbReference>
<comment type="caution">
    <text evidence="1">The sequence shown here is derived from an EMBL/GenBank/DDBJ whole genome shotgun (WGS) entry which is preliminary data.</text>
</comment>